<keyword evidence="5" id="KW-1278">Translocase</keyword>
<evidence type="ECO:0000259" key="11">
    <source>
        <dbReference type="PROSITE" id="PS51656"/>
    </source>
</evidence>
<dbReference type="SUPFAM" id="SSF54862">
    <property type="entry name" value="4Fe-4S ferredoxins"/>
    <property type="match status" value="1"/>
</dbReference>
<feature type="domain" description="4Fe-4S" evidence="11">
    <location>
        <begin position="32"/>
        <end position="92"/>
    </location>
</feature>
<keyword evidence="9" id="KW-0472">Membrane</keyword>
<reference evidence="12" key="1">
    <citation type="submission" date="2019-08" db="EMBL/GenBank/DDBJ databases">
        <authorList>
            <person name="Kucharzyk K."/>
            <person name="Murdoch R.W."/>
            <person name="Higgins S."/>
            <person name="Loffler F."/>
        </authorList>
    </citation>
    <scope>NUCLEOTIDE SEQUENCE</scope>
</reference>
<protein>
    <submittedName>
        <fullName evidence="12">Electron transport complex subunit RsxB</fullName>
    </submittedName>
</protein>
<evidence type="ECO:0000256" key="7">
    <source>
        <dbReference type="ARBA" id="ARBA00023004"/>
    </source>
</evidence>
<dbReference type="InterPro" id="IPR017896">
    <property type="entry name" value="4Fe4S_Fe-S-bd"/>
</dbReference>
<evidence type="ECO:0000256" key="3">
    <source>
        <dbReference type="ARBA" id="ARBA00022723"/>
    </source>
</evidence>
<dbReference type="InterPro" id="IPR007202">
    <property type="entry name" value="4Fe-4S_dom"/>
</dbReference>
<organism evidence="12">
    <name type="scientific">bioreactor metagenome</name>
    <dbReference type="NCBI Taxonomy" id="1076179"/>
    <lineage>
        <taxon>unclassified sequences</taxon>
        <taxon>metagenomes</taxon>
        <taxon>ecological metagenomes</taxon>
    </lineage>
</organism>
<feature type="domain" description="4Fe-4S ferredoxin-type" evidence="10">
    <location>
        <begin position="210"/>
        <end position="241"/>
    </location>
</feature>
<dbReference type="PROSITE" id="PS51379">
    <property type="entry name" value="4FE4S_FER_2"/>
    <property type="match status" value="3"/>
</dbReference>
<dbReference type="AlphaFoldDB" id="A0A644Y3D1"/>
<dbReference type="InterPro" id="IPR010207">
    <property type="entry name" value="Elect_transpt_cplx_RnfB/RsxB"/>
</dbReference>
<keyword evidence="4" id="KW-0677">Repeat</keyword>
<proteinExistence type="inferred from homology"/>
<dbReference type="CDD" id="cd10549">
    <property type="entry name" value="MtMvhB_like"/>
    <property type="match status" value="1"/>
</dbReference>
<evidence type="ECO:0000256" key="5">
    <source>
        <dbReference type="ARBA" id="ARBA00022967"/>
    </source>
</evidence>
<evidence type="ECO:0000259" key="10">
    <source>
        <dbReference type="PROSITE" id="PS51379"/>
    </source>
</evidence>
<keyword evidence="8" id="KW-0411">Iron-sulfur</keyword>
<keyword evidence="7" id="KW-0408">Iron</keyword>
<evidence type="ECO:0000313" key="12">
    <source>
        <dbReference type="EMBL" id="MPM22849.1"/>
    </source>
</evidence>
<evidence type="ECO:0000256" key="1">
    <source>
        <dbReference type="ARBA" id="ARBA00022448"/>
    </source>
</evidence>
<dbReference type="Pfam" id="PF12838">
    <property type="entry name" value="Fer4_7"/>
    <property type="match status" value="1"/>
</dbReference>
<evidence type="ECO:0000256" key="8">
    <source>
        <dbReference type="ARBA" id="ARBA00023014"/>
    </source>
</evidence>
<dbReference type="InterPro" id="IPR050395">
    <property type="entry name" value="4Fe4S_Ferredoxin_RnfB"/>
</dbReference>
<dbReference type="PANTHER" id="PTHR43560">
    <property type="entry name" value="ION-TRANSLOCATING OXIDOREDUCTASE COMPLEX SUBUNIT B"/>
    <property type="match status" value="1"/>
</dbReference>
<sequence length="285" mass="30713">MSLVLISLITLGVIGSVAAVILFVVAKKFHVFEDPRIDEVEQALPAANCGGCGFPGCRGFADACVKSDELGDLFCPVGGNDTMKKVAEILGKDAVAKAPTVAVVRCNGTCEHRPRNNEYDGVKHCFIAHNLYSGETNCSWGCLGFGDCELSCEFDAIKVNPITKIPEVDDDKCTSCGACVRACPKLLIELRKKGPKGRRVYVNCRNEDKGHITRKACEVGCIGCAKCQKVCPHEAITITNSLAFIHDDKCKLCRECVIVCPTNAITDVNFPAPKKKKEEAAAVNE</sequence>
<evidence type="ECO:0000256" key="2">
    <source>
        <dbReference type="ARBA" id="ARBA00022485"/>
    </source>
</evidence>
<dbReference type="PROSITE" id="PS51656">
    <property type="entry name" value="4FE4S"/>
    <property type="match status" value="1"/>
</dbReference>
<dbReference type="PANTHER" id="PTHR43560:SF1">
    <property type="entry name" value="ION-TRANSLOCATING OXIDOREDUCTASE COMPLEX SUBUNIT B"/>
    <property type="match status" value="1"/>
</dbReference>
<evidence type="ECO:0000256" key="4">
    <source>
        <dbReference type="ARBA" id="ARBA00022737"/>
    </source>
</evidence>
<evidence type="ECO:0000256" key="6">
    <source>
        <dbReference type="ARBA" id="ARBA00022982"/>
    </source>
</evidence>
<gene>
    <name evidence="12" type="primary">rsxB_64</name>
    <name evidence="12" type="ORF">SDC9_69308</name>
</gene>
<dbReference type="NCBIfam" id="NF005504">
    <property type="entry name" value="PRK07118.1-3"/>
    <property type="match status" value="1"/>
</dbReference>
<dbReference type="GO" id="GO:0051539">
    <property type="term" value="F:4 iron, 4 sulfur cluster binding"/>
    <property type="evidence" value="ECO:0007669"/>
    <property type="project" value="UniProtKB-KW"/>
</dbReference>
<dbReference type="Gene3D" id="3.30.70.20">
    <property type="match status" value="2"/>
</dbReference>
<name>A0A644Y3D1_9ZZZZ</name>
<dbReference type="Pfam" id="PF04060">
    <property type="entry name" value="FeS"/>
    <property type="match status" value="1"/>
</dbReference>
<accession>A0A644Y3D1</accession>
<dbReference type="GO" id="GO:0009055">
    <property type="term" value="F:electron transfer activity"/>
    <property type="evidence" value="ECO:0007669"/>
    <property type="project" value="InterPro"/>
</dbReference>
<feature type="domain" description="4Fe-4S ferredoxin-type" evidence="10">
    <location>
        <begin position="164"/>
        <end position="193"/>
    </location>
</feature>
<keyword evidence="6" id="KW-0249">Electron transport</keyword>
<dbReference type="PROSITE" id="PS00198">
    <property type="entry name" value="4FE4S_FER_1"/>
    <property type="match status" value="2"/>
</dbReference>
<feature type="domain" description="4Fe-4S ferredoxin-type" evidence="10">
    <location>
        <begin position="243"/>
        <end position="270"/>
    </location>
</feature>
<keyword evidence="1" id="KW-0813">Transport</keyword>
<dbReference type="GO" id="GO:0046872">
    <property type="term" value="F:metal ion binding"/>
    <property type="evidence" value="ECO:0007669"/>
    <property type="project" value="UniProtKB-KW"/>
</dbReference>
<dbReference type="InterPro" id="IPR017900">
    <property type="entry name" value="4Fe4S_Fe_S_CS"/>
</dbReference>
<keyword evidence="2" id="KW-0004">4Fe-4S</keyword>
<keyword evidence="3" id="KW-0479">Metal-binding</keyword>
<evidence type="ECO:0000256" key="9">
    <source>
        <dbReference type="ARBA" id="ARBA00023136"/>
    </source>
</evidence>
<dbReference type="Pfam" id="PF00037">
    <property type="entry name" value="Fer4"/>
    <property type="match status" value="1"/>
</dbReference>
<comment type="caution">
    <text evidence="12">The sequence shown here is derived from an EMBL/GenBank/DDBJ whole genome shotgun (WGS) entry which is preliminary data.</text>
</comment>
<dbReference type="HAMAP" id="MF_00463">
    <property type="entry name" value="RsxB_RnfB"/>
    <property type="match status" value="1"/>
</dbReference>
<dbReference type="Gene3D" id="1.10.15.40">
    <property type="entry name" value="Electron transport complex subunit B, putative Fe-S cluster"/>
    <property type="match status" value="1"/>
</dbReference>
<dbReference type="EMBL" id="VSSQ01003898">
    <property type="protein sequence ID" value="MPM22849.1"/>
    <property type="molecule type" value="Genomic_DNA"/>
</dbReference>